<accession>A0A6N6NN00</accession>
<gene>
    <name evidence="4" type="ORF">F8C90_05275</name>
</gene>
<dbReference type="NCBIfam" id="TIGR00638">
    <property type="entry name" value="Mop"/>
    <property type="match status" value="1"/>
</dbReference>
<dbReference type="SUPFAM" id="SSF50331">
    <property type="entry name" value="MOP-like"/>
    <property type="match status" value="2"/>
</dbReference>
<dbReference type="EMBL" id="WAJR01000009">
    <property type="protein sequence ID" value="KAB1640786.1"/>
    <property type="molecule type" value="Genomic_DNA"/>
</dbReference>
<feature type="domain" description="Mop" evidence="3">
    <location>
        <begin position="2"/>
        <end position="67"/>
    </location>
</feature>
<dbReference type="Proteomes" id="UP000468668">
    <property type="component" value="Unassembled WGS sequence"/>
</dbReference>
<keyword evidence="1 2" id="KW-0500">Molybdenum</keyword>
<evidence type="ECO:0000256" key="1">
    <source>
        <dbReference type="ARBA" id="ARBA00022505"/>
    </source>
</evidence>
<dbReference type="InterPro" id="IPR008995">
    <property type="entry name" value="Mo/tungstate-bd_C_term_dom"/>
</dbReference>
<dbReference type="OrthoDB" id="122515at2"/>
<keyword evidence="5" id="KW-1185">Reference proteome</keyword>
<evidence type="ECO:0000259" key="3">
    <source>
        <dbReference type="PROSITE" id="PS51866"/>
    </source>
</evidence>
<dbReference type="GO" id="GO:0015689">
    <property type="term" value="P:molybdate ion transport"/>
    <property type="evidence" value="ECO:0007669"/>
    <property type="project" value="InterPro"/>
</dbReference>
<dbReference type="RefSeq" id="WP_158049414.1">
    <property type="nucleotide sequence ID" value="NZ_DBEYOF010000019.1"/>
</dbReference>
<dbReference type="InterPro" id="IPR005116">
    <property type="entry name" value="Transp-assoc_OB_typ1"/>
</dbReference>
<dbReference type="Pfam" id="PF03459">
    <property type="entry name" value="TOBE"/>
    <property type="match status" value="2"/>
</dbReference>
<dbReference type="InterPro" id="IPR004606">
    <property type="entry name" value="Mop_domain"/>
</dbReference>
<sequence length="141" mass="14690">MRISARNVLKGTITDVEIGAVSGVVSIKVGETALTSIITMEAIHDLGLKKGMPAYAVIKASHVMFARGDEPLNNLSARNQLVGTVTTVRPGKTDGRVSLTLADGNIITGSVFNDMIGELGLEVGNKAVAIVKSTDLMIGVD</sequence>
<dbReference type="Gene3D" id="2.40.50.100">
    <property type="match status" value="2"/>
</dbReference>
<dbReference type="AlphaFoldDB" id="A0A6N6NN00"/>
<organism evidence="4 5">
    <name type="scientific">Ellagibacter isourolithinifaciens</name>
    <dbReference type="NCBI Taxonomy" id="2137581"/>
    <lineage>
        <taxon>Bacteria</taxon>
        <taxon>Bacillati</taxon>
        <taxon>Actinomycetota</taxon>
        <taxon>Coriobacteriia</taxon>
        <taxon>Eggerthellales</taxon>
        <taxon>Eggerthellaceae</taxon>
        <taxon>Ellagibacter</taxon>
    </lineage>
</organism>
<proteinExistence type="predicted"/>
<feature type="domain" description="Mop" evidence="3">
    <location>
        <begin position="74"/>
        <end position="140"/>
    </location>
</feature>
<dbReference type="GeneID" id="98657816"/>
<comment type="caution">
    <text evidence="4">The sequence shown here is derived from an EMBL/GenBank/DDBJ whole genome shotgun (WGS) entry which is preliminary data.</text>
</comment>
<evidence type="ECO:0000313" key="5">
    <source>
        <dbReference type="Proteomes" id="UP000468668"/>
    </source>
</evidence>
<name>A0A6N6NN00_9ACTN</name>
<protein>
    <submittedName>
        <fullName evidence="4">Transporter</fullName>
    </submittedName>
</protein>
<evidence type="ECO:0000256" key="2">
    <source>
        <dbReference type="PROSITE-ProRule" id="PRU01213"/>
    </source>
</evidence>
<dbReference type="PROSITE" id="PS51866">
    <property type="entry name" value="MOP"/>
    <property type="match status" value="2"/>
</dbReference>
<evidence type="ECO:0000313" key="4">
    <source>
        <dbReference type="EMBL" id="KAB1640786.1"/>
    </source>
</evidence>
<reference evidence="4 5" key="1">
    <citation type="submission" date="2019-09" db="EMBL/GenBank/DDBJ databases">
        <title>Whole genome shotgun sequencing (WGS) of Ellagibacter isourolithinifaciens DSM 104140(T) and Adlercreutzia muris DSM 29508(T).</title>
        <authorList>
            <person name="Stoll D.A."/>
            <person name="Danylec N."/>
            <person name="Huch M."/>
        </authorList>
    </citation>
    <scope>NUCLEOTIDE SEQUENCE [LARGE SCALE GENOMIC DNA]</scope>
    <source>
        <strain evidence="4 5">DSM 104140</strain>
    </source>
</reference>